<comment type="subcellular location">
    <subcellularLocation>
        <location evidence="2 10">Cytoplasm</location>
    </subcellularLocation>
</comment>
<dbReference type="InterPro" id="IPR017932">
    <property type="entry name" value="GATase_2_dom"/>
</dbReference>
<feature type="active site" description="Nucleophile; for GATase activity" evidence="10">
    <location>
        <position position="2"/>
    </location>
</feature>
<dbReference type="Gene3D" id="3.60.20.10">
    <property type="entry name" value="Glutamine Phosphoribosylpyrophosphate, subunit 1, domain 1"/>
    <property type="match status" value="1"/>
</dbReference>
<dbReference type="InterPro" id="IPR005855">
    <property type="entry name" value="GFAT"/>
</dbReference>
<dbReference type="SUPFAM" id="SSF53697">
    <property type="entry name" value="SIS domain"/>
    <property type="match status" value="1"/>
</dbReference>
<comment type="function">
    <text evidence="10">Catalyzes the first step in hexosamine metabolism, converting fructose-6P into glucosamine-6P using glutamine as a nitrogen source.</text>
</comment>
<keyword evidence="14" id="KW-1185">Reference proteome</keyword>
<dbReference type="EC" id="2.6.1.16" evidence="3 10"/>
<dbReference type="GO" id="GO:0097367">
    <property type="term" value="F:carbohydrate derivative binding"/>
    <property type="evidence" value="ECO:0007669"/>
    <property type="project" value="InterPro"/>
</dbReference>
<evidence type="ECO:0000256" key="10">
    <source>
        <dbReference type="HAMAP-Rule" id="MF_00164"/>
    </source>
</evidence>
<dbReference type="GO" id="GO:0006487">
    <property type="term" value="P:protein N-linked glycosylation"/>
    <property type="evidence" value="ECO:0007669"/>
    <property type="project" value="TreeGrafter"/>
</dbReference>
<keyword evidence="6 10" id="KW-0032">Aminotransferase</keyword>
<name>A0A518B3G1_9BACT</name>
<feature type="domain" description="SIS" evidence="12">
    <location>
        <begin position="285"/>
        <end position="428"/>
    </location>
</feature>
<dbReference type="Pfam" id="PF13522">
    <property type="entry name" value="GATase_6"/>
    <property type="match status" value="1"/>
</dbReference>
<dbReference type="GO" id="GO:0006002">
    <property type="term" value="P:fructose 6-phosphate metabolic process"/>
    <property type="evidence" value="ECO:0007669"/>
    <property type="project" value="TreeGrafter"/>
</dbReference>
<organism evidence="13 14">
    <name type="scientific">Kolteria novifilia</name>
    <dbReference type="NCBI Taxonomy" id="2527975"/>
    <lineage>
        <taxon>Bacteria</taxon>
        <taxon>Pseudomonadati</taxon>
        <taxon>Planctomycetota</taxon>
        <taxon>Planctomycetia</taxon>
        <taxon>Kolteriales</taxon>
        <taxon>Kolteriaceae</taxon>
        <taxon>Kolteria</taxon>
    </lineage>
</organism>
<dbReference type="InterPro" id="IPR035466">
    <property type="entry name" value="GlmS/AgaS_SIS"/>
</dbReference>
<comment type="subunit">
    <text evidence="10">Homodimer.</text>
</comment>
<keyword evidence="9" id="KW-0315">Glutamine amidotransferase</keyword>
<evidence type="ECO:0000259" key="12">
    <source>
        <dbReference type="PROSITE" id="PS51464"/>
    </source>
</evidence>
<evidence type="ECO:0000256" key="2">
    <source>
        <dbReference type="ARBA" id="ARBA00004496"/>
    </source>
</evidence>
<dbReference type="GO" id="GO:0006047">
    <property type="term" value="P:UDP-N-acetylglucosamine metabolic process"/>
    <property type="evidence" value="ECO:0007669"/>
    <property type="project" value="TreeGrafter"/>
</dbReference>
<evidence type="ECO:0000256" key="5">
    <source>
        <dbReference type="ARBA" id="ARBA00022490"/>
    </source>
</evidence>
<feature type="domain" description="SIS" evidence="12">
    <location>
        <begin position="460"/>
        <end position="601"/>
    </location>
</feature>
<evidence type="ECO:0000313" key="14">
    <source>
        <dbReference type="Proteomes" id="UP000317093"/>
    </source>
</evidence>
<evidence type="ECO:0000256" key="1">
    <source>
        <dbReference type="ARBA" id="ARBA00001031"/>
    </source>
</evidence>
<dbReference type="AlphaFoldDB" id="A0A518B3G1"/>
<evidence type="ECO:0000256" key="7">
    <source>
        <dbReference type="ARBA" id="ARBA00022679"/>
    </source>
</evidence>
<sequence>MCGIFGFVTEHKESATLVVEGLRRLEYRGYDSWGIAALGDQSPLRLVRQTGKIGRTTAKDLEELVDPADVAIGHTRWATHGQATVANAHPHRSQHGRIVVVHNGIIENHRDLKARLEAEGYTFQTETDTEVIAHLLEWELGRTKTFHDALTRTLTTLRGTFALALVDVEHPDRVYAARLGSPLVIGVGDGTQLISSDANTLAPYTKRIIFLDDGEWAEVTPQGATTYDFDMAATEKIAEVVDLELAASDLGDYPHYMLKEIYDQPQAVRNALGGRLLPSEATVRLAGLTELGGFHPSRIKILACGTSWHAGLVGKTYFEELARIPTEVEYASEFRYRNAVIEPDTLVIAMSQSGETADTLAGLRESKRRGATPLGLVNVVGSTIARECGRGIYLRAGVEFGVAATKSFTNQLVTLLMLSIHFGRQRGMSIRQGLELLNALEELPTLMERTLELDSKIHAISEEFADADNFLYIGRALEYPIALEGALKLKEVSYIHAEGLPAAELKHGPIALITPEMPIVVTATQSFIREKVASNVQEIRARGGRIIVIVSEENHEFDRLADHVIAIPTADDLISPILATVPTQFLAYHLAVLRGCDVDQPRNLAKSVTVE</sequence>
<dbReference type="FunFam" id="3.40.50.10490:FF:000002">
    <property type="entry name" value="Glutamine--fructose-6-phosphate aminotransferase [isomerizing]"/>
    <property type="match status" value="1"/>
</dbReference>
<feature type="active site" description="For Fru-6P isomerization activity" evidence="10">
    <location>
        <position position="606"/>
    </location>
</feature>
<dbReference type="InterPro" id="IPR047084">
    <property type="entry name" value="GFAT_N"/>
</dbReference>
<dbReference type="InterPro" id="IPR046348">
    <property type="entry name" value="SIS_dom_sf"/>
</dbReference>
<keyword evidence="5 10" id="KW-0963">Cytoplasm</keyword>
<dbReference type="EMBL" id="CP036279">
    <property type="protein sequence ID" value="QDU61507.1"/>
    <property type="molecule type" value="Genomic_DNA"/>
</dbReference>
<proteinExistence type="inferred from homology"/>
<dbReference type="OrthoDB" id="106547at2"/>
<dbReference type="GO" id="GO:0046349">
    <property type="term" value="P:amino sugar biosynthetic process"/>
    <property type="evidence" value="ECO:0007669"/>
    <property type="project" value="UniProtKB-ARBA"/>
</dbReference>
<evidence type="ECO:0000313" key="13">
    <source>
        <dbReference type="EMBL" id="QDU61507.1"/>
    </source>
</evidence>
<dbReference type="GO" id="GO:0005829">
    <property type="term" value="C:cytosol"/>
    <property type="evidence" value="ECO:0007669"/>
    <property type="project" value="TreeGrafter"/>
</dbReference>
<dbReference type="PROSITE" id="PS51278">
    <property type="entry name" value="GATASE_TYPE_2"/>
    <property type="match status" value="1"/>
</dbReference>
<dbReference type="FunFam" id="3.40.50.10490:FF:000001">
    <property type="entry name" value="Glutamine--fructose-6-phosphate aminotransferase [isomerizing]"/>
    <property type="match status" value="1"/>
</dbReference>
<dbReference type="HAMAP" id="MF_00164">
    <property type="entry name" value="GlmS"/>
    <property type="match status" value="1"/>
</dbReference>
<dbReference type="PROSITE" id="PS51464">
    <property type="entry name" value="SIS"/>
    <property type="match status" value="2"/>
</dbReference>
<dbReference type="SUPFAM" id="SSF56235">
    <property type="entry name" value="N-terminal nucleophile aminohydrolases (Ntn hydrolases)"/>
    <property type="match status" value="1"/>
</dbReference>
<dbReference type="InterPro" id="IPR029055">
    <property type="entry name" value="Ntn_hydrolases_N"/>
</dbReference>
<dbReference type="InterPro" id="IPR001347">
    <property type="entry name" value="SIS_dom"/>
</dbReference>
<evidence type="ECO:0000259" key="11">
    <source>
        <dbReference type="PROSITE" id="PS51278"/>
    </source>
</evidence>
<feature type="domain" description="Glutamine amidotransferase type-2" evidence="11">
    <location>
        <begin position="2"/>
        <end position="222"/>
    </location>
</feature>
<protein>
    <recommendedName>
        <fullName evidence="4 10">Glutamine--fructose-6-phosphate aminotransferase [isomerizing]</fullName>
        <ecNumber evidence="3 10">2.6.1.16</ecNumber>
    </recommendedName>
    <alternativeName>
        <fullName evidence="10">D-fructose-6-phosphate amidotransferase</fullName>
    </alternativeName>
    <alternativeName>
        <fullName evidence="10">GFAT</fullName>
    </alternativeName>
    <alternativeName>
        <fullName evidence="10">Glucosamine-6-phosphate synthase</fullName>
    </alternativeName>
    <alternativeName>
        <fullName evidence="10">Hexosephosphate aminotransferase</fullName>
    </alternativeName>
    <alternativeName>
        <fullName evidence="10">L-glutamine--D-fructose-6-phosphate amidotransferase</fullName>
    </alternativeName>
</protein>
<dbReference type="NCBIfam" id="NF001484">
    <property type="entry name" value="PRK00331.1"/>
    <property type="match status" value="1"/>
</dbReference>
<dbReference type="NCBIfam" id="TIGR01135">
    <property type="entry name" value="glmS"/>
    <property type="match status" value="1"/>
</dbReference>
<dbReference type="Gene3D" id="3.40.50.10490">
    <property type="entry name" value="Glucose-6-phosphate isomerase like protein, domain 1"/>
    <property type="match status" value="2"/>
</dbReference>
<dbReference type="RefSeq" id="WP_145258089.1">
    <property type="nucleotide sequence ID" value="NZ_CP036279.1"/>
</dbReference>
<dbReference type="CDD" id="cd05009">
    <property type="entry name" value="SIS_GlmS_GlmD_2"/>
    <property type="match status" value="1"/>
</dbReference>
<dbReference type="Proteomes" id="UP000317093">
    <property type="component" value="Chromosome"/>
</dbReference>
<accession>A0A518B3G1</accession>
<dbReference type="CDD" id="cd05008">
    <property type="entry name" value="SIS_GlmS_GlmD_1"/>
    <property type="match status" value="1"/>
</dbReference>
<dbReference type="GO" id="GO:0004360">
    <property type="term" value="F:glutamine-fructose-6-phosphate transaminase (isomerizing) activity"/>
    <property type="evidence" value="ECO:0007669"/>
    <property type="project" value="UniProtKB-UniRule"/>
</dbReference>
<comment type="catalytic activity">
    <reaction evidence="1 10">
        <text>D-fructose 6-phosphate + L-glutamine = D-glucosamine 6-phosphate + L-glutamate</text>
        <dbReference type="Rhea" id="RHEA:13237"/>
        <dbReference type="ChEBI" id="CHEBI:29985"/>
        <dbReference type="ChEBI" id="CHEBI:58359"/>
        <dbReference type="ChEBI" id="CHEBI:58725"/>
        <dbReference type="ChEBI" id="CHEBI:61527"/>
        <dbReference type="EC" id="2.6.1.16"/>
    </reaction>
</comment>
<feature type="initiator methionine" description="Removed" evidence="10">
    <location>
        <position position="1"/>
    </location>
</feature>
<dbReference type="FunFam" id="3.60.20.10:FF:000006">
    <property type="entry name" value="Glutamine--fructose-6-phosphate aminotransferase [isomerizing]"/>
    <property type="match status" value="1"/>
</dbReference>
<dbReference type="Pfam" id="PF01380">
    <property type="entry name" value="SIS"/>
    <property type="match status" value="2"/>
</dbReference>
<evidence type="ECO:0000256" key="3">
    <source>
        <dbReference type="ARBA" id="ARBA00012916"/>
    </source>
</evidence>
<dbReference type="InterPro" id="IPR035490">
    <property type="entry name" value="GlmS/FrlB_SIS"/>
</dbReference>
<dbReference type="PANTHER" id="PTHR10937">
    <property type="entry name" value="GLUCOSAMINE--FRUCTOSE-6-PHOSPHATE AMINOTRANSFERASE, ISOMERIZING"/>
    <property type="match status" value="1"/>
</dbReference>
<dbReference type="PANTHER" id="PTHR10937:SF0">
    <property type="entry name" value="GLUTAMINE--FRUCTOSE-6-PHOSPHATE TRANSAMINASE (ISOMERIZING)"/>
    <property type="match status" value="1"/>
</dbReference>
<reference evidence="13 14" key="1">
    <citation type="submission" date="2019-02" db="EMBL/GenBank/DDBJ databases">
        <title>Deep-cultivation of Planctomycetes and their phenomic and genomic characterization uncovers novel biology.</title>
        <authorList>
            <person name="Wiegand S."/>
            <person name="Jogler M."/>
            <person name="Boedeker C."/>
            <person name="Pinto D."/>
            <person name="Vollmers J."/>
            <person name="Rivas-Marin E."/>
            <person name="Kohn T."/>
            <person name="Peeters S.H."/>
            <person name="Heuer A."/>
            <person name="Rast P."/>
            <person name="Oberbeckmann S."/>
            <person name="Bunk B."/>
            <person name="Jeske O."/>
            <person name="Meyerdierks A."/>
            <person name="Storesund J.E."/>
            <person name="Kallscheuer N."/>
            <person name="Luecker S."/>
            <person name="Lage O.M."/>
            <person name="Pohl T."/>
            <person name="Merkel B.J."/>
            <person name="Hornburger P."/>
            <person name="Mueller R.-W."/>
            <person name="Bruemmer F."/>
            <person name="Labrenz M."/>
            <person name="Spormann A.M."/>
            <person name="Op den Camp H."/>
            <person name="Overmann J."/>
            <person name="Amann R."/>
            <person name="Jetten M.S.M."/>
            <person name="Mascher T."/>
            <person name="Medema M.H."/>
            <person name="Devos D.P."/>
            <person name="Kaster A.-K."/>
            <person name="Ovreas L."/>
            <person name="Rohde M."/>
            <person name="Galperin M.Y."/>
            <person name="Jogler C."/>
        </authorList>
    </citation>
    <scope>NUCLEOTIDE SEQUENCE [LARGE SCALE GENOMIC DNA]</scope>
    <source>
        <strain evidence="13 14">Pan216</strain>
    </source>
</reference>
<keyword evidence="8" id="KW-0677">Repeat</keyword>
<evidence type="ECO:0000256" key="8">
    <source>
        <dbReference type="ARBA" id="ARBA00022737"/>
    </source>
</evidence>
<gene>
    <name evidence="10 13" type="primary">glmS</name>
    <name evidence="13" type="ORF">Pan216_23680</name>
</gene>
<dbReference type="CDD" id="cd00714">
    <property type="entry name" value="GFAT"/>
    <property type="match status" value="1"/>
</dbReference>
<keyword evidence="7 10" id="KW-0808">Transferase</keyword>
<evidence type="ECO:0000256" key="6">
    <source>
        <dbReference type="ARBA" id="ARBA00022576"/>
    </source>
</evidence>
<evidence type="ECO:0000256" key="4">
    <source>
        <dbReference type="ARBA" id="ARBA00016090"/>
    </source>
</evidence>
<dbReference type="KEGG" id="knv:Pan216_23680"/>
<dbReference type="GO" id="GO:0005975">
    <property type="term" value="P:carbohydrate metabolic process"/>
    <property type="evidence" value="ECO:0007669"/>
    <property type="project" value="UniProtKB-UniRule"/>
</dbReference>
<evidence type="ECO:0000256" key="9">
    <source>
        <dbReference type="ARBA" id="ARBA00022962"/>
    </source>
</evidence>